<evidence type="ECO:0000256" key="15">
    <source>
        <dbReference type="RuleBase" id="RU362033"/>
    </source>
</evidence>
<evidence type="ECO:0000256" key="3">
    <source>
        <dbReference type="ARBA" id="ARBA00022692"/>
    </source>
</evidence>
<feature type="binding site" evidence="14">
    <location>
        <position position="396"/>
    </location>
    <ligand>
        <name>Mg(2+)</name>
        <dbReference type="ChEBI" id="CHEBI:18420"/>
    </ligand>
</feature>
<dbReference type="GO" id="GO:0016887">
    <property type="term" value="F:ATP hydrolysis activity"/>
    <property type="evidence" value="ECO:0007669"/>
    <property type="project" value="InterPro"/>
</dbReference>
<dbReference type="PROSITE" id="PS00154">
    <property type="entry name" value="ATPASE_E1_E2"/>
    <property type="match status" value="1"/>
</dbReference>
<feature type="binding site" evidence="13">
    <location>
        <position position="696"/>
    </location>
    <ligand>
        <name>ATP</name>
        <dbReference type="ChEBI" id="CHEBI:30616"/>
    </ligand>
</feature>
<dbReference type="Pfam" id="PF13246">
    <property type="entry name" value="Cation_ATPase"/>
    <property type="match status" value="1"/>
</dbReference>
<dbReference type="InterPro" id="IPR006539">
    <property type="entry name" value="P-type_ATPase_IV"/>
</dbReference>
<evidence type="ECO:0000256" key="12">
    <source>
        <dbReference type="PIRSR" id="PIRSR606539-1"/>
    </source>
</evidence>
<dbReference type="InterPro" id="IPR032631">
    <property type="entry name" value="P-type_ATPase_N"/>
</dbReference>
<dbReference type="InterPro" id="IPR023298">
    <property type="entry name" value="ATPase_P-typ_TM_dom_sf"/>
</dbReference>
<comment type="subcellular location">
    <subcellularLocation>
        <location evidence="1 15">Membrane</location>
        <topology evidence="1 15">Multi-pass membrane protein</topology>
    </subcellularLocation>
</comment>
<evidence type="ECO:0000256" key="14">
    <source>
        <dbReference type="PIRSR" id="PIRSR606539-3"/>
    </source>
</evidence>
<evidence type="ECO:0000256" key="10">
    <source>
        <dbReference type="ARBA" id="ARBA00023136"/>
    </source>
</evidence>
<feature type="transmembrane region" description="Helical" evidence="15">
    <location>
        <begin position="871"/>
        <end position="892"/>
    </location>
</feature>
<feature type="binding site" evidence="13">
    <location>
        <position position="694"/>
    </location>
    <ligand>
        <name>ATP</name>
        <dbReference type="ChEBI" id="CHEBI:30616"/>
    </ligand>
</feature>
<feature type="active site" description="4-aspartylphosphate intermediate" evidence="12">
    <location>
        <position position="394"/>
    </location>
</feature>
<feature type="binding site" evidence="13">
    <location>
        <position position="517"/>
    </location>
    <ligand>
        <name>ATP</name>
        <dbReference type="ChEBI" id="CHEBI:30616"/>
    </ligand>
</feature>
<dbReference type="SUPFAM" id="SSF81653">
    <property type="entry name" value="Calcium ATPase, transduction domain A"/>
    <property type="match status" value="1"/>
</dbReference>
<dbReference type="FunFam" id="3.40.50.1000:FF:000001">
    <property type="entry name" value="Phospholipid-transporting ATPase IC"/>
    <property type="match status" value="1"/>
</dbReference>
<dbReference type="Pfam" id="PF16209">
    <property type="entry name" value="PhoLip_ATPase_N"/>
    <property type="match status" value="1"/>
</dbReference>
<feature type="region of interest" description="Disordered" evidence="16">
    <location>
        <begin position="1"/>
        <end position="24"/>
    </location>
</feature>
<dbReference type="AlphaFoldDB" id="A0A7S0EP47"/>
<feature type="binding site" evidence="13">
    <location>
        <position position="817"/>
    </location>
    <ligand>
        <name>ATP</name>
        <dbReference type="ChEBI" id="CHEBI:30616"/>
    </ligand>
</feature>
<feature type="binding site" evidence="13">
    <location>
        <position position="396"/>
    </location>
    <ligand>
        <name>ATP</name>
        <dbReference type="ChEBI" id="CHEBI:30616"/>
    </ligand>
</feature>
<dbReference type="GO" id="GO:0045332">
    <property type="term" value="P:phospholipid translocation"/>
    <property type="evidence" value="ECO:0007669"/>
    <property type="project" value="TreeGrafter"/>
</dbReference>
<comment type="cofactor">
    <cofactor evidence="14">
        <name>Mg(2+)</name>
        <dbReference type="ChEBI" id="CHEBI:18420"/>
    </cofactor>
</comment>
<feature type="binding site" evidence="13">
    <location>
        <position position="581"/>
    </location>
    <ligand>
        <name>ATP</name>
        <dbReference type="ChEBI" id="CHEBI:30616"/>
    </ligand>
</feature>
<dbReference type="NCBIfam" id="TIGR01652">
    <property type="entry name" value="ATPase-Plipid"/>
    <property type="match status" value="1"/>
</dbReference>
<feature type="binding site" evidence="13">
    <location>
        <position position="558"/>
    </location>
    <ligand>
        <name>ATP</name>
        <dbReference type="ChEBI" id="CHEBI:30616"/>
    </ligand>
</feature>
<feature type="domain" description="P-type ATPase N-terminal" evidence="17">
    <location>
        <begin position="21"/>
        <end position="85"/>
    </location>
</feature>
<feature type="binding site" evidence="14">
    <location>
        <position position="814"/>
    </location>
    <ligand>
        <name>Mg(2+)</name>
        <dbReference type="ChEBI" id="CHEBI:18420"/>
    </ligand>
</feature>
<keyword evidence="3 15" id="KW-0812">Transmembrane</keyword>
<dbReference type="Gene3D" id="3.40.50.1000">
    <property type="entry name" value="HAD superfamily/HAD-like"/>
    <property type="match status" value="1"/>
</dbReference>
<name>A0A7S0EP47_9CRYP</name>
<dbReference type="Gene3D" id="2.70.150.10">
    <property type="entry name" value="Calcium-transporting ATPase, cytoplasmic transduction domain A"/>
    <property type="match status" value="1"/>
</dbReference>
<evidence type="ECO:0000259" key="17">
    <source>
        <dbReference type="Pfam" id="PF16209"/>
    </source>
</evidence>
<evidence type="ECO:0000313" key="19">
    <source>
        <dbReference type="EMBL" id="CAD8490202.1"/>
    </source>
</evidence>
<keyword evidence="9 15" id="KW-1133">Transmembrane helix</keyword>
<dbReference type="SUPFAM" id="SSF81660">
    <property type="entry name" value="Metal cation-transporting ATPase, ATP-binding domain N"/>
    <property type="match status" value="1"/>
</dbReference>
<dbReference type="InterPro" id="IPR008250">
    <property type="entry name" value="ATPase_P-typ_transduc_dom_A_sf"/>
</dbReference>
<dbReference type="InterPro" id="IPR036412">
    <property type="entry name" value="HAD-like_sf"/>
</dbReference>
<dbReference type="SFLD" id="SFLDS00003">
    <property type="entry name" value="Haloacid_Dehalogenase"/>
    <property type="match status" value="1"/>
</dbReference>
<keyword evidence="4 14" id="KW-0479">Metal-binding</keyword>
<dbReference type="CDD" id="cd02073">
    <property type="entry name" value="P-type_ATPase_APLT_Dnf-like"/>
    <property type="match status" value="1"/>
</dbReference>
<evidence type="ECO:0000256" key="6">
    <source>
        <dbReference type="ARBA" id="ARBA00022840"/>
    </source>
</evidence>
<evidence type="ECO:0000256" key="4">
    <source>
        <dbReference type="ARBA" id="ARBA00022723"/>
    </source>
</evidence>
<evidence type="ECO:0000256" key="9">
    <source>
        <dbReference type="ARBA" id="ARBA00022989"/>
    </source>
</evidence>
<feature type="binding site" evidence="13">
    <location>
        <position position="695"/>
    </location>
    <ligand>
        <name>ATP</name>
        <dbReference type="ChEBI" id="CHEBI:30616"/>
    </ligand>
</feature>
<dbReference type="FunFam" id="3.40.50.1000:FF:000014">
    <property type="entry name" value="Phospholipid-transporting ATPase"/>
    <property type="match status" value="1"/>
</dbReference>
<evidence type="ECO:0000256" key="8">
    <source>
        <dbReference type="ARBA" id="ARBA00022967"/>
    </source>
</evidence>
<evidence type="ECO:0000256" key="16">
    <source>
        <dbReference type="SAM" id="MobiDB-lite"/>
    </source>
</evidence>
<dbReference type="Gene3D" id="3.40.1110.10">
    <property type="entry name" value="Calcium-transporting ATPase, cytoplasmic domain N"/>
    <property type="match status" value="1"/>
</dbReference>
<accession>A0A7S0EP47</accession>
<dbReference type="GO" id="GO:0005886">
    <property type="term" value="C:plasma membrane"/>
    <property type="evidence" value="ECO:0007669"/>
    <property type="project" value="TreeGrafter"/>
</dbReference>
<dbReference type="SUPFAM" id="SSF56784">
    <property type="entry name" value="HAD-like"/>
    <property type="match status" value="1"/>
</dbReference>
<dbReference type="InterPro" id="IPR023299">
    <property type="entry name" value="ATPase_P-typ_cyto_dom_N"/>
</dbReference>
<feature type="transmembrane region" description="Helical" evidence="15">
    <location>
        <begin position="1017"/>
        <end position="1039"/>
    </location>
</feature>
<evidence type="ECO:0000256" key="1">
    <source>
        <dbReference type="ARBA" id="ARBA00004141"/>
    </source>
</evidence>
<keyword evidence="8 15" id="KW-1278">Translocase</keyword>
<evidence type="ECO:0000256" key="11">
    <source>
        <dbReference type="ARBA" id="ARBA00034036"/>
    </source>
</evidence>
<reference evidence="19" key="1">
    <citation type="submission" date="2021-01" db="EMBL/GenBank/DDBJ databases">
        <authorList>
            <person name="Corre E."/>
            <person name="Pelletier E."/>
            <person name="Niang G."/>
            <person name="Scheremetjew M."/>
            <person name="Finn R."/>
            <person name="Kale V."/>
            <person name="Holt S."/>
            <person name="Cochrane G."/>
            <person name="Meng A."/>
            <person name="Brown T."/>
            <person name="Cohen L."/>
        </authorList>
    </citation>
    <scope>NUCLEOTIDE SEQUENCE</scope>
    <source>
        <strain evidence="19">CCMP325</strain>
    </source>
</reference>
<gene>
    <name evidence="19" type="ORF">HPHI1048_LOCUS13778</name>
</gene>
<keyword evidence="6 13" id="KW-0067">ATP-binding</keyword>
<dbReference type="SFLD" id="SFLDF00027">
    <property type="entry name" value="p-type_atpase"/>
    <property type="match status" value="1"/>
</dbReference>
<feature type="binding site" evidence="13">
    <location>
        <position position="818"/>
    </location>
    <ligand>
        <name>ATP</name>
        <dbReference type="ChEBI" id="CHEBI:30616"/>
    </ligand>
</feature>
<evidence type="ECO:0000256" key="2">
    <source>
        <dbReference type="ARBA" id="ARBA00008109"/>
    </source>
</evidence>
<feature type="binding site" evidence="13">
    <location>
        <position position="395"/>
    </location>
    <ligand>
        <name>ATP</name>
        <dbReference type="ChEBI" id="CHEBI:30616"/>
    </ligand>
</feature>
<dbReference type="PANTHER" id="PTHR24092:SF150">
    <property type="entry name" value="PHOSPHOLIPID-TRANSPORTING ATPASE"/>
    <property type="match status" value="1"/>
</dbReference>
<evidence type="ECO:0000256" key="5">
    <source>
        <dbReference type="ARBA" id="ARBA00022741"/>
    </source>
</evidence>
<keyword evidence="7 14" id="KW-0460">Magnesium</keyword>
<dbReference type="EMBL" id="HBEO01020365">
    <property type="protein sequence ID" value="CAD8490202.1"/>
    <property type="molecule type" value="Transcribed_RNA"/>
</dbReference>
<proteinExistence type="inferred from homology"/>
<feature type="binding site" evidence="13">
    <location>
        <position position="786"/>
    </location>
    <ligand>
        <name>ATP</name>
        <dbReference type="ChEBI" id="CHEBI:30616"/>
    </ligand>
</feature>
<dbReference type="NCBIfam" id="TIGR01494">
    <property type="entry name" value="ATPase_P-type"/>
    <property type="match status" value="1"/>
</dbReference>
<dbReference type="EC" id="7.6.2.1" evidence="15"/>
<feature type="transmembrane region" description="Helical" evidence="15">
    <location>
        <begin position="984"/>
        <end position="1005"/>
    </location>
</feature>
<feature type="domain" description="P-type ATPase C-terminal" evidence="18">
    <location>
        <begin position="840"/>
        <end position="1088"/>
    </location>
</feature>
<sequence>MVGSSKVSPSQDMESVNCKSYSNSPHDNAAQKFASNKVVTSKYTFYSFLPRNLYEQFSRLANVYFLLISCLQLFTTLSPTSKWSTAGPFILILVLNMIREIWEDSKRHKADDEVNNRLVEVIRENGSTESIPWKSVALGDIVWVKCNHEFPADVVLLSSTGDQGMCYIDTCNLDGETNLKIRNSLAFTASLNDPLKISQLKGHFEYETPNNRLYTFNGKFVRPAADDVPVDNENILLRGATLRNTQSIFGQVVYTGAQSKIMMNSQKGRVKISNIEHTVNRLLLGILLFELIVVSAATIGMASWVSSNRDAWYLPYVKNQTTANNFEGWITFLLLMNNYVPISLYISMELAKTVQGQQMNWDIEMYHEETDTPALTRTTNLNEELGQIQYIFSDKTGTLTQNVMEFRKCFINQTSYGFGTTEIGLAAAARGTNVQMDQDPTAIEAERNKDPNKAQLHRDPKIAFDDIRLLQRYREGGSEGESINDFMRVLSVCHTVVPEGDLTDPSKILYQAESPDEGALSGFAKAMGWFFCGRTSTHTTVDVHGKKEEFEILNINKFNSARKRMSVVCRTPERKIMLYCKGADNVMLERIAPNQRQRSVMESALTHYANEGLRTLVLGKREITESTWEEWNKVHHAASTALVDRDGALERAAEDIEKEMIIVGATAIEDKLQVGVPDAIATLAQGGIKIWVLTGDKQETAENIGFACRLLREDMEINYINGSSDDEVKRQLDHILQKNENYIGKETEHLALIVDGKSLLVLMEEAELSKTLLTVAKMCKAVIACRVSPNQKREIVTMVRHGVQPEPMTLSIGDGANDVPMIMEAHVGVGISGNEGLQAVRSADYAIAQFRFLKRLMLIHGRNNYRRVAEVVLYSFYKNMTLVTSLFLYNSYNGWSGTAIYASIVLICFNVAYTFLPIIFYGFLERDVNDTTALNNPQLYIPGQRREGFNATVMLTWMLNAIVHCVFVFFLPTAAFAATGVVDLGVYGTTVMHSLVIAVNVRLFLEENYISWISHLVIFVSIALFYFVVGVASNMPLSLTLFDVNLFYGVGKLSFEDVMFYMSTLLTVVVCNSFDVAGLYMARTFFPTPTYIIQERERGYGLKFYSAGDDSVNEERSVILANAGSPR</sequence>
<dbReference type="PRINTS" id="PR00119">
    <property type="entry name" value="CATATPASE"/>
</dbReference>
<dbReference type="GO" id="GO:0005524">
    <property type="term" value="F:ATP binding"/>
    <property type="evidence" value="ECO:0007669"/>
    <property type="project" value="UniProtKB-UniRule"/>
</dbReference>
<feature type="binding site" evidence="13">
    <location>
        <position position="614"/>
    </location>
    <ligand>
        <name>ATP</name>
        <dbReference type="ChEBI" id="CHEBI:30616"/>
    </ligand>
</feature>
<comment type="catalytic activity">
    <reaction evidence="11 15">
        <text>ATP + H2O + phospholipidSide 1 = ADP + phosphate + phospholipidSide 2.</text>
        <dbReference type="EC" id="7.6.2.1"/>
    </reaction>
</comment>
<dbReference type="SFLD" id="SFLDG00002">
    <property type="entry name" value="C1.7:_P-type_atpase_like"/>
    <property type="match status" value="1"/>
</dbReference>
<evidence type="ECO:0000256" key="7">
    <source>
        <dbReference type="ARBA" id="ARBA00022842"/>
    </source>
</evidence>
<feature type="transmembrane region" description="Helical" evidence="15">
    <location>
        <begin position="955"/>
        <end position="978"/>
    </location>
</feature>
<comment type="similarity">
    <text evidence="2 15">Belongs to the cation transport ATPase (P-type) (TC 3.A.3) family. Type IV subfamily.</text>
</comment>
<dbReference type="InterPro" id="IPR044492">
    <property type="entry name" value="P_typ_ATPase_HD_dom"/>
</dbReference>
<feature type="binding site" evidence="14">
    <location>
        <position position="818"/>
    </location>
    <ligand>
        <name>Mg(2+)</name>
        <dbReference type="ChEBI" id="CHEBI:18420"/>
    </ligand>
</feature>
<feature type="binding site" evidence="13">
    <location>
        <position position="394"/>
    </location>
    <ligand>
        <name>ATP</name>
        <dbReference type="ChEBI" id="CHEBI:30616"/>
    </ligand>
</feature>
<feature type="transmembrane region" description="Helical" evidence="15">
    <location>
        <begin position="326"/>
        <end position="346"/>
    </location>
</feature>
<dbReference type="Pfam" id="PF16212">
    <property type="entry name" value="PhoLip_ATPase_C"/>
    <property type="match status" value="1"/>
</dbReference>
<keyword evidence="10 15" id="KW-0472">Membrane</keyword>
<dbReference type="PANTHER" id="PTHR24092">
    <property type="entry name" value="PROBABLE PHOSPHOLIPID-TRANSPORTING ATPASE"/>
    <property type="match status" value="1"/>
</dbReference>
<feature type="transmembrane region" description="Helical" evidence="15">
    <location>
        <begin position="282"/>
        <end position="306"/>
    </location>
</feature>
<evidence type="ECO:0000256" key="13">
    <source>
        <dbReference type="PIRSR" id="PIRSR606539-2"/>
    </source>
</evidence>
<feature type="binding site" evidence="13">
    <location>
        <position position="792"/>
    </location>
    <ligand>
        <name>ATP</name>
        <dbReference type="ChEBI" id="CHEBI:30616"/>
    </ligand>
</feature>
<organism evidence="19">
    <name type="scientific">Hanusia phi</name>
    <dbReference type="NCBI Taxonomy" id="3032"/>
    <lineage>
        <taxon>Eukaryota</taxon>
        <taxon>Cryptophyceae</taxon>
        <taxon>Pyrenomonadales</taxon>
        <taxon>Geminigeraceae</taxon>
        <taxon>Hanusia</taxon>
    </lineage>
</organism>
<evidence type="ECO:0000259" key="18">
    <source>
        <dbReference type="Pfam" id="PF16212"/>
    </source>
</evidence>
<dbReference type="InterPro" id="IPR001757">
    <property type="entry name" value="P_typ_ATPase"/>
</dbReference>
<feature type="binding site" evidence="14">
    <location>
        <position position="394"/>
    </location>
    <ligand>
        <name>Mg(2+)</name>
        <dbReference type="ChEBI" id="CHEBI:18420"/>
    </ligand>
</feature>
<dbReference type="GO" id="GO:0140326">
    <property type="term" value="F:ATPase-coupled intramembrane lipid transporter activity"/>
    <property type="evidence" value="ECO:0007669"/>
    <property type="project" value="UniProtKB-EC"/>
</dbReference>
<dbReference type="InterPro" id="IPR023214">
    <property type="entry name" value="HAD_sf"/>
</dbReference>
<dbReference type="InterPro" id="IPR018303">
    <property type="entry name" value="ATPase_P-typ_P_site"/>
</dbReference>
<dbReference type="SUPFAM" id="SSF81665">
    <property type="entry name" value="Calcium ATPase, transmembrane domain M"/>
    <property type="match status" value="1"/>
</dbReference>
<protein>
    <recommendedName>
        <fullName evidence="15">Phospholipid-transporting ATPase</fullName>
        <ecNumber evidence="15">7.6.2.1</ecNumber>
    </recommendedName>
</protein>
<keyword evidence="5 13" id="KW-0547">Nucleotide-binding</keyword>
<feature type="transmembrane region" description="Helical" evidence="15">
    <location>
        <begin position="1059"/>
        <end position="1082"/>
    </location>
</feature>
<feature type="transmembrane region" description="Helical" evidence="15">
    <location>
        <begin position="898"/>
        <end position="924"/>
    </location>
</feature>
<dbReference type="GO" id="GO:0000287">
    <property type="term" value="F:magnesium ion binding"/>
    <property type="evidence" value="ECO:0007669"/>
    <property type="project" value="UniProtKB-UniRule"/>
</dbReference>
<dbReference type="InterPro" id="IPR032630">
    <property type="entry name" value="P_typ_ATPase_c"/>
</dbReference>